<gene>
    <name evidence="2" type="ORF">GOODEAATRI_027885</name>
</gene>
<comment type="caution">
    <text evidence="2">The sequence shown here is derived from an EMBL/GenBank/DDBJ whole genome shotgun (WGS) entry which is preliminary data.</text>
</comment>
<evidence type="ECO:0000313" key="2">
    <source>
        <dbReference type="EMBL" id="MEQ2189690.1"/>
    </source>
</evidence>
<evidence type="ECO:0000256" key="1">
    <source>
        <dbReference type="SAM" id="MobiDB-lite"/>
    </source>
</evidence>
<protein>
    <submittedName>
        <fullName evidence="2">Uncharacterized protein</fullName>
    </submittedName>
</protein>
<accession>A0ABV0Q1Q6</accession>
<dbReference type="Proteomes" id="UP001476798">
    <property type="component" value="Unassembled WGS sequence"/>
</dbReference>
<proteinExistence type="predicted"/>
<feature type="region of interest" description="Disordered" evidence="1">
    <location>
        <begin position="1"/>
        <end position="25"/>
    </location>
</feature>
<dbReference type="EMBL" id="JAHRIO010093694">
    <property type="protein sequence ID" value="MEQ2189690.1"/>
    <property type="molecule type" value="Genomic_DNA"/>
</dbReference>
<organism evidence="2 3">
    <name type="scientific">Goodea atripinnis</name>
    <dbReference type="NCBI Taxonomy" id="208336"/>
    <lineage>
        <taxon>Eukaryota</taxon>
        <taxon>Metazoa</taxon>
        <taxon>Chordata</taxon>
        <taxon>Craniata</taxon>
        <taxon>Vertebrata</taxon>
        <taxon>Euteleostomi</taxon>
        <taxon>Actinopterygii</taxon>
        <taxon>Neopterygii</taxon>
        <taxon>Teleostei</taxon>
        <taxon>Neoteleostei</taxon>
        <taxon>Acanthomorphata</taxon>
        <taxon>Ovalentaria</taxon>
        <taxon>Atherinomorphae</taxon>
        <taxon>Cyprinodontiformes</taxon>
        <taxon>Goodeidae</taxon>
        <taxon>Goodea</taxon>
    </lineage>
</organism>
<keyword evidence="3" id="KW-1185">Reference proteome</keyword>
<reference evidence="2 3" key="1">
    <citation type="submission" date="2021-06" db="EMBL/GenBank/DDBJ databases">
        <authorList>
            <person name="Palmer J.M."/>
        </authorList>
    </citation>
    <scope>NUCLEOTIDE SEQUENCE [LARGE SCALE GENOMIC DNA]</scope>
    <source>
        <strain evidence="2 3">GA_2019</strain>
        <tissue evidence="2">Muscle</tissue>
    </source>
</reference>
<evidence type="ECO:0000313" key="3">
    <source>
        <dbReference type="Proteomes" id="UP001476798"/>
    </source>
</evidence>
<sequence length="102" mass="11577">MSFATKETLARLSLQPASQRSPGWKRQDVARAMLLFGQRRHRKSAVTPFPDCAGSRLMQFILKVPGKSVLAFHVITMAVGPNNWNSLGGWDYFDLWWLWLAG</sequence>
<name>A0ABV0Q1Q6_9TELE</name>